<dbReference type="EMBL" id="NBIM01000001">
    <property type="protein sequence ID" value="OXY83138.1"/>
    <property type="molecule type" value="Genomic_DNA"/>
</dbReference>
<dbReference type="PROSITE" id="PS50931">
    <property type="entry name" value="HTH_LYSR"/>
    <property type="match status" value="1"/>
</dbReference>
<dbReference type="Proteomes" id="UP000242757">
    <property type="component" value="Unassembled WGS sequence"/>
</dbReference>
<dbReference type="SUPFAM" id="SSF53850">
    <property type="entry name" value="Periplasmic binding protein-like II"/>
    <property type="match status" value="1"/>
</dbReference>
<evidence type="ECO:0000256" key="1">
    <source>
        <dbReference type="ARBA" id="ARBA00009437"/>
    </source>
</evidence>
<dbReference type="PANTHER" id="PTHR30118">
    <property type="entry name" value="HTH-TYPE TRANSCRIPTIONAL REGULATOR LEUO-RELATED"/>
    <property type="match status" value="1"/>
</dbReference>
<sequence length="306" mass="34690">MKQGWLVKGTTVSGEFDLKQLRVLQSLLQERSVSRVAGKMGLTQQAISEQLRKMRALFGDRLFIRQGNRMVPTPLAEQLGLKASRILSEVDDLLTAGQFEPERYQGTFCISANDYAIQAILPRFLESVRADAPNMKIIVRDFVSDNLEQLMATGEIDLALSFPPFIPASIHYLVLFEEQHICITARHSKRLEKTWTLEEVARLPQLIVSPSRANLRGSHDEWFALQGLKRNIVMSVPSFSAAPDIIGATDMISFYPSRLLPNPKVASLQLDTLTPKFEVIVAWHSRTRHSPLHTWMLERLKALFVR</sequence>
<dbReference type="PANTHER" id="PTHR30118:SF15">
    <property type="entry name" value="TRANSCRIPTIONAL REGULATORY PROTEIN"/>
    <property type="match status" value="1"/>
</dbReference>
<dbReference type="OrthoDB" id="6621790at2"/>
<dbReference type="Gene3D" id="3.40.190.10">
    <property type="entry name" value="Periplasmic binding protein-like II"/>
    <property type="match status" value="2"/>
</dbReference>
<evidence type="ECO:0000256" key="2">
    <source>
        <dbReference type="ARBA" id="ARBA00023015"/>
    </source>
</evidence>
<dbReference type="InterPro" id="IPR050389">
    <property type="entry name" value="LysR-type_TF"/>
</dbReference>
<evidence type="ECO:0000256" key="4">
    <source>
        <dbReference type="ARBA" id="ARBA00023163"/>
    </source>
</evidence>
<keyword evidence="7" id="KW-1185">Reference proteome</keyword>
<keyword evidence="4" id="KW-0804">Transcription</keyword>
<dbReference type="Pfam" id="PF00126">
    <property type="entry name" value="HTH_1"/>
    <property type="match status" value="1"/>
</dbReference>
<dbReference type="Pfam" id="PF03466">
    <property type="entry name" value="LysR_substrate"/>
    <property type="match status" value="1"/>
</dbReference>
<dbReference type="InterPro" id="IPR036390">
    <property type="entry name" value="WH_DNA-bd_sf"/>
</dbReference>
<evidence type="ECO:0000256" key="3">
    <source>
        <dbReference type="ARBA" id="ARBA00023125"/>
    </source>
</evidence>
<comment type="similarity">
    <text evidence="1">Belongs to the LysR transcriptional regulatory family.</text>
</comment>
<reference evidence="6 7" key="1">
    <citation type="submission" date="2017-08" db="EMBL/GenBank/DDBJ databases">
        <title>A Genome Sequence of Oceanimonas doudoroffii ATCC 27123T.</title>
        <authorList>
            <person name="Brennan M.A."/>
            <person name="Maclea K.S."/>
            <person name="Mcclelland W.D."/>
            <person name="Trachtenberg A.M."/>
        </authorList>
    </citation>
    <scope>NUCLEOTIDE SEQUENCE [LARGE SCALE GENOMIC DNA]</scope>
    <source>
        <strain evidence="6 7">ATCC 27123</strain>
    </source>
</reference>
<dbReference type="InterPro" id="IPR000847">
    <property type="entry name" value="LysR_HTH_N"/>
</dbReference>
<protein>
    <submittedName>
        <fullName evidence="6">LysR family transcriptional regulator</fullName>
    </submittedName>
</protein>
<organism evidence="6 7">
    <name type="scientific">Oceanimonas doudoroffii</name>
    <dbReference type="NCBI Taxonomy" id="84158"/>
    <lineage>
        <taxon>Bacteria</taxon>
        <taxon>Pseudomonadati</taxon>
        <taxon>Pseudomonadota</taxon>
        <taxon>Gammaproteobacteria</taxon>
        <taxon>Aeromonadales</taxon>
        <taxon>Aeromonadaceae</taxon>
        <taxon>Oceanimonas</taxon>
    </lineage>
</organism>
<dbReference type="InterPro" id="IPR036388">
    <property type="entry name" value="WH-like_DNA-bd_sf"/>
</dbReference>
<name>A0A233RIC3_9GAMM</name>
<evidence type="ECO:0000313" key="7">
    <source>
        <dbReference type="Proteomes" id="UP000242757"/>
    </source>
</evidence>
<evidence type="ECO:0000313" key="6">
    <source>
        <dbReference type="EMBL" id="OXY83138.1"/>
    </source>
</evidence>
<dbReference type="GO" id="GO:0003700">
    <property type="term" value="F:DNA-binding transcription factor activity"/>
    <property type="evidence" value="ECO:0007669"/>
    <property type="project" value="InterPro"/>
</dbReference>
<evidence type="ECO:0000259" key="5">
    <source>
        <dbReference type="PROSITE" id="PS50931"/>
    </source>
</evidence>
<dbReference type="SUPFAM" id="SSF46785">
    <property type="entry name" value="Winged helix' DNA-binding domain"/>
    <property type="match status" value="1"/>
</dbReference>
<gene>
    <name evidence="6" type="ORF">B6S08_06470</name>
</gene>
<feature type="domain" description="HTH lysR-type" evidence="5">
    <location>
        <begin position="16"/>
        <end position="73"/>
    </location>
</feature>
<dbReference type="Gene3D" id="1.10.10.10">
    <property type="entry name" value="Winged helix-like DNA-binding domain superfamily/Winged helix DNA-binding domain"/>
    <property type="match status" value="1"/>
</dbReference>
<keyword evidence="2" id="KW-0805">Transcription regulation</keyword>
<proteinExistence type="inferred from homology"/>
<dbReference type="InterPro" id="IPR005119">
    <property type="entry name" value="LysR_subst-bd"/>
</dbReference>
<comment type="caution">
    <text evidence="6">The sequence shown here is derived from an EMBL/GenBank/DDBJ whole genome shotgun (WGS) entry which is preliminary data.</text>
</comment>
<dbReference type="GO" id="GO:0003677">
    <property type="term" value="F:DNA binding"/>
    <property type="evidence" value="ECO:0007669"/>
    <property type="project" value="UniProtKB-KW"/>
</dbReference>
<keyword evidence="3" id="KW-0238">DNA-binding</keyword>
<dbReference type="AlphaFoldDB" id="A0A233RIC3"/>
<accession>A0A233RIC3</accession>